<evidence type="ECO:0000259" key="1">
    <source>
        <dbReference type="SMART" id="SM00642"/>
    </source>
</evidence>
<sequence length="622" mass="72265">MTDKFTLPEFIFGELSTPQGRLKRTRLSKFGLHHDCIISPVDPQENEAIQISVTVGAEIAVKSVILYYTTDGTLPTDLNNPAICTIALERTEITWDTLEWTYLERWTGEIPGQPQGTYIHYAISAITPTNHILYCPYIDLNGLSHFEDLENLDLKLIKKFNSENKPQIYGFSVDQDRIPQWLKEAVIYEIFVDRFAPSPKEDFKTPSDRSGFYGGTLKGIISKLDYLKELGITCLWLTPIFRSPSHHGYDPISHSEIEPRLGTLEDWKMLVKEAQIRGIRIILDYVINHLSNEHPTFKEAQKDPQNSAYHWFRFQNWPNTYDSFFDVPSQPEINSDYPEVRNYLITNACYWLEQGCDGFRLDYAHGATHAFWSVFRRATRQVKEESVTVGEITVPPDLLRSYSGRMDGCLDFKVLELLRSFFGFNNLTVSQFDKKLDQHFAYFYSNFVLPSFLDNHDMNRFLWIVEGDKRRLKLAALCQFTLPNPPIIYYGTEVGLSQLQEVGRLEESRLPMIWGEQQDLELLKFYQELINLRRHCQFWRHSRQSLVLDDHRQLYVYACGDWLIALNNSSHHADLTLSEWHSGQLAFITDNQVNWHNFTAQLNLTPFSGAVIQRAIAIRNQM</sequence>
<dbReference type="HOGENOM" id="CLU_006462_6_3_3"/>
<dbReference type="AlphaFoldDB" id="B7KCJ7"/>
<gene>
    <name evidence="2" type="ordered locus">PCC7424_3146</name>
</gene>
<dbReference type="PANTHER" id="PTHR10357">
    <property type="entry name" value="ALPHA-AMYLASE FAMILY MEMBER"/>
    <property type="match status" value="1"/>
</dbReference>
<dbReference type="Gene3D" id="3.20.20.80">
    <property type="entry name" value="Glycosidases"/>
    <property type="match status" value="1"/>
</dbReference>
<dbReference type="eggNOG" id="COG0366">
    <property type="taxonomic scope" value="Bacteria"/>
</dbReference>
<dbReference type="Pfam" id="PF00128">
    <property type="entry name" value="Alpha-amylase"/>
    <property type="match status" value="1"/>
</dbReference>
<accession>B7KCJ7</accession>
<dbReference type="RefSeq" id="WP_015955145.1">
    <property type="nucleotide sequence ID" value="NC_011729.1"/>
</dbReference>
<evidence type="ECO:0000313" key="2">
    <source>
        <dbReference type="EMBL" id="ACK71548.1"/>
    </source>
</evidence>
<dbReference type="InterPro" id="IPR017853">
    <property type="entry name" value="GH"/>
</dbReference>
<protein>
    <submittedName>
        <fullName evidence="2">Alpha amylase catalytic region</fullName>
    </submittedName>
</protein>
<dbReference type="Proteomes" id="UP000002384">
    <property type="component" value="Chromosome"/>
</dbReference>
<dbReference type="SMART" id="SM00642">
    <property type="entry name" value="Aamy"/>
    <property type="match status" value="1"/>
</dbReference>
<dbReference type="GO" id="GO:0005975">
    <property type="term" value="P:carbohydrate metabolic process"/>
    <property type="evidence" value="ECO:0007669"/>
    <property type="project" value="InterPro"/>
</dbReference>
<feature type="domain" description="Glycosyl hydrolase family 13 catalytic" evidence="1">
    <location>
        <begin position="189"/>
        <end position="533"/>
    </location>
</feature>
<keyword evidence="3" id="KW-1185">Reference proteome</keyword>
<dbReference type="OrthoDB" id="9805159at2"/>
<organism evidence="2 3">
    <name type="scientific">Gloeothece citriformis (strain PCC 7424)</name>
    <name type="common">Cyanothece sp. (strain PCC 7424)</name>
    <dbReference type="NCBI Taxonomy" id="65393"/>
    <lineage>
        <taxon>Bacteria</taxon>
        <taxon>Bacillati</taxon>
        <taxon>Cyanobacteriota</taxon>
        <taxon>Cyanophyceae</taxon>
        <taxon>Oscillatoriophycideae</taxon>
        <taxon>Chroococcales</taxon>
        <taxon>Aphanothecaceae</taxon>
        <taxon>Gloeothece</taxon>
        <taxon>Gloeothece citriformis</taxon>
    </lineage>
</organism>
<dbReference type="SUPFAM" id="SSF51445">
    <property type="entry name" value="(Trans)glycosidases"/>
    <property type="match status" value="1"/>
</dbReference>
<reference evidence="3" key="1">
    <citation type="journal article" date="2011" name="MBio">
        <title>Novel metabolic attributes of the genus Cyanothece, comprising a group of unicellular nitrogen-fixing Cyanobacteria.</title>
        <authorList>
            <person name="Bandyopadhyay A."/>
            <person name="Elvitigala T."/>
            <person name="Welsh E."/>
            <person name="Stockel J."/>
            <person name="Liberton M."/>
            <person name="Min H."/>
            <person name="Sherman L.A."/>
            <person name="Pakrasi H.B."/>
        </authorList>
    </citation>
    <scope>NUCLEOTIDE SEQUENCE [LARGE SCALE GENOMIC DNA]</scope>
    <source>
        <strain evidence="3">PCC 7424</strain>
    </source>
</reference>
<dbReference type="InterPro" id="IPR006047">
    <property type="entry name" value="GH13_cat_dom"/>
</dbReference>
<dbReference type="STRING" id="65393.PCC7424_3146"/>
<name>B7KCJ7_GLOC7</name>
<dbReference type="EMBL" id="CP001291">
    <property type="protein sequence ID" value="ACK71548.1"/>
    <property type="molecule type" value="Genomic_DNA"/>
</dbReference>
<dbReference type="PANTHER" id="PTHR10357:SF199">
    <property type="entry name" value="ALPHA AMYLASE CATALYTIC REGION"/>
    <property type="match status" value="1"/>
</dbReference>
<dbReference type="KEGG" id="cyc:PCC7424_3146"/>
<evidence type="ECO:0000313" key="3">
    <source>
        <dbReference type="Proteomes" id="UP000002384"/>
    </source>
</evidence>
<proteinExistence type="predicted"/>
<dbReference type="CAZy" id="GH13">
    <property type="family name" value="Glycoside Hydrolase Family 13"/>
</dbReference>